<proteinExistence type="predicted"/>
<comment type="caution">
    <text evidence="1">The sequence shown here is derived from an EMBL/GenBank/DDBJ whole genome shotgun (WGS) entry which is preliminary data.</text>
</comment>
<protein>
    <submittedName>
        <fullName evidence="1">Regulatory-associated protein of TOR 1</fullName>
    </submittedName>
</protein>
<dbReference type="Proteomes" id="UP000325081">
    <property type="component" value="Unassembled WGS sequence"/>
</dbReference>
<dbReference type="AlphaFoldDB" id="A0A5A7PS78"/>
<sequence>MVLAEFSGLLGMRNTAVVVRRILEKLCDTVPSKSRLCFSQDRMQIPVGSGLGKVVVVEAAGLTALCPEKLRTSNYLSLKYILFFSSAFCESSVYTSNSIANSSVWDLTETASSSYAAMTDATSMAYLPQTVVLCEHRHDAFEDCLASGLSESGLVPKWRPRERGHESEQERLVKEMKKLKTNKLRWAGDPTSCFEEANS</sequence>
<evidence type="ECO:0000313" key="2">
    <source>
        <dbReference type="Proteomes" id="UP000325081"/>
    </source>
</evidence>
<gene>
    <name evidence="1" type="ORF">STAS_12038</name>
</gene>
<reference evidence="2" key="1">
    <citation type="journal article" date="2019" name="Curr. Biol.">
        <title>Genome Sequence of Striga asiatica Provides Insight into the Evolution of Plant Parasitism.</title>
        <authorList>
            <person name="Yoshida S."/>
            <person name="Kim S."/>
            <person name="Wafula E.K."/>
            <person name="Tanskanen J."/>
            <person name="Kim Y.M."/>
            <person name="Honaas L."/>
            <person name="Yang Z."/>
            <person name="Spallek T."/>
            <person name="Conn C.E."/>
            <person name="Ichihashi Y."/>
            <person name="Cheong K."/>
            <person name="Cui S."/>
            <person name="Der J.P."/>
            <person name="Gundlach H."/>
            <person name="Jiao Y."/>
            <person name="Hori C."/>
            <person name="Ishida J.K."/>
            <person name="Kasahara H."/>
            <person name="Kiba T."/>
            <person name="Kim M.S."/>
            <person name="Koo N."/>
            <person name="Laohavisit A."/>
            <person name="Lee Y.H."/>
            <person name="Lumba S."/>
            <person name="McCourt P."/>
            <person name="Mortimer J.C."/>
            <person name="Mutuku J.M."/>
            <person name="Nomura T."/>
            <person name="Sasaki-Sekimoto Y."/>
            <person name="Seto Y."/>
            <person name="Wang Y."/>
            <person name="Wakatake T."/>
            <person name="Sakakibara H."/>
            <person name="Demura T."/>
            <person name="Yamaguchi S."/>
            <person name="Yoneyama K."/>
            <person name="Manabe R.I."/>
            <person name="Nelson D.C."/>
            <person name="Schulman A.H."/>
            <person name="Timko M.P."/>
            <person name="dePamphilis C.W."/>
            <person name="Choi D."/>
            <person name="Shirasu K."/>
        </authorList>
    </citation>
    <scope>NUCLEOTIDE SEQUENCE [LARGE SCALE GENOMIC DNA]</scope>
    <source>
        <strain evidence="2">cv. UVA1</strain>
    </source>
</reference>
<dbReference type="OrthoDB" id="1750756at2759"/>
<organism evidence="1 2">
    <name type="scientific">Striga asiatica</name>
    <name type="common">Asiatic witchweed</name>
    <name type="synonym">Buchnera asiatica</name>
    <dbReference type="NCBI Taxonomy" id="4170"/>
    <lineage>
        <taxon>Eukaryota</taxon>
        <taxon>Viridiplantae</taxon>
        <taxon>Streptophyta</taxon>
        <taxon>Embryophyta</taxon>
        <taxon>Tracheophyta</taxon>
        <taxon>Spermatophyta</taxon>
        <taxon>Magnoliopsida</taxon>
        <taxon>eudicotyledons</taxon>
        <taxon>Gunneridae</taxon>
        <taxon>Pentapetalae</taxon>
        <taxon>asterids</taxon>
        <taxon>lamiids</taxon>
        <taxon>Lamiales</taxon>
        <taxon>Orobanchaceae</taxon>
        <taxon>Buchnereae</taxon>
        <taxon>Striga</taxon>
    </lineage>
</organism>
<accession>A0A5A7PS78</accession>
<evidence type="ECO:0000313" key="1">
    <source>
        <dbReference type="EMBL" id="GER35733.1"/>
    </source>
</evidence>
<dbReference type="EMBL" id="BKCP01005006">
    <property type="protein sequence ID" value="GER35733.1"/>
    <property type="molecule type" value="Genomic_DNA"/>
</dbReference>
<name>A0A5A7PS78_STRAF</name>
<keyword evidence="2" id="KW-1185">Reference proteome</keyword>